<evidence type="ECO:0000259" key="6">
    <source>
        <dbReference type="Pfam" id="PF25917"/>
    </source>
</evidence>
<keyword evidence="9" id="KW-1185">Reference proteome</keyword>
<organism evidence="8 9">
    <name type="scientific">Chromobacterium fluminis</name>
    <dbReference type="NCBI Taxonomy" id="3044269"/>
    <lineage>
        <taxon>Bacteria</taxon>
        <taxon>Pseudomonadati</taxon>
        <taxon>Pseudomonadota</taxon>
        <taxon>Betaproteobacteria</taxon>
        <taxon>Neisseriales</taxon>
        <taxon>Chromobacteriaceae</taxon>
        <taxon>Chromobacterium</taxon>
    </lineage>
</organism>
<dbReference type="PANTHER" id="PTHR30469:SF15">
    <property type="entry name" value="HLYD FAMILY OF SECRETION PROTEINS"/>
    <property type="match status" value="1"/>
</dbReference>
<evidence type="ECO:0000259" key="7">
    <source>
        <dbReference type="Pfam" id="PF25967"/>
    </source>
</evidence>
<keyword evidence="5" id="KW-0732">Signal</keyword>
<evidence type="ECO:0000256" key="4">
    <source>
        <dbReference type="SAM" id="Coils"/>
    </source>
</evidence>
<keyword evidence="4" id="KW-0175">Coiled coil</keyword>
<feature type="domain" description="Multidrug resistance protein MdtA-like C-terminal permuted SH3" evidence="7">
    <location>
        <begin position="302"/>
        <end position="352"/>
    </location>
</feature>
<evidence type="ECO:0000256" key="1">
    <source>
        <dbReference type="ARBA" id="ARBA00004196"/>
    </source>
</evidence>
<comment type="caution">
    <text evidence="8">The sequence shown here is derived from an EMBL/GenBank/DDBJ whole genome shotgun (WGS) entry which is preliminary data.</text>
</comment>
<evidence type="ECO:0000256" key="5">
    <source>
        <dbReference type="SAM" id="SignalP"/>
    </source>
</evidence>
<dbReference type="PANTHER" id="PTHR30469">
    <property type="entry name" value="MULTIDRUG RESISTANCE PROTEIN MDTA"/>
    <property type="match status" value="1"/>
</dbReference>
<feature type="coiled-coil region" evidence="4">
    <location>
        <begin position="118"/>
        <end position="172"/>
    </location>
</feature>
<evidence type="ECO:0000313" key="9">
    <source>
        <dbReference type="Proteomes" id="UP001515641"/>
    </source>
</evidence>
<keyword evidence="3" id="KW-0813">Transport</keyword>
<dbReference type="Pfam" id="PF25967">
    <property type="entry name" value="RND-MFP_C"/>
    <property type="match status" value="1"/>
</dbReference>
<dbReference type="Gene3D" id="1.10.287.470">
    <property type="entry name" value="Helix hairpin bin"/>
    <property type="match status" value="1"/>
</dbReference>
<dbReference type="Pfam" id="PF25917">
    <property type="entry name" value="BSH_RND"/>
    <property type="match status" value="1"/>
</dbReference>
<dbReference type="Gene3D" id="2.40.50.100">
    <property type="match status" value="1"/>
</dbReference>
<dbReference type="InterPro" id="IPR006143">
    <property type="entry name" value="RND_pump_MFP"/>
</dbReference>
<dbReference type="InterPro" id="IPR058625">
    <property type="entry name" value="MdtA-like_BSH"/>
</dbReference>
<dbReference type="NCBIfam" id="TIGR01730">
    <property type="entry name" value="RND_mfp"/>
    <property type="match status" value="1"/>
</dbReference>
<dbReference type="Gene3D" id="2.40.30.170">
    <property type="match status" value="1"/>
</dbReference>
<dbReference type="Proteomes" id="UP001515641">
    <property type="component" value="Unassembled WGS sequence"/>
</dbReference>
<dbReference type="RefSeq" id="WP_166454167.1">
    <property type="nucleotide sequence ID" value="NZ_JAAOMA010000067.1"/>
</dbReference>
<feature type="signal peptide" evidence="5">
    <location>
        <begin position="1"/>
        <end position="36"/>
    </location>
</feature>
<name>A0ABX0LI31_9NEIS</name>
<accession>A0ABX0LI31</accession>
<feature type="domain" description="Multidrug resistance protein MdtA-like barrel-sandwich hybrid" evidence="6">
    <location>
        <begin position="75"/>
        <end position="202"/>
    </location>
</feature>
<comment type="similarity">
    <text evidence="2">Belongs to the membrane fusion protein (MFP) (TC 8.A.1) family.</text>
</comment>
<evidence type="ECO:0000256" key="3">
    <source>
        <dbReference type="ARBA" id="ARBA00022448"/>
    </source>
</evidence>
<evidence type="ECO:0000256" key="2">
    <source>
        <dbReference type="ARBA" id="ARBA00009477"/>
    </source>
</evidence>
<dbReference type="Gene3D" id="2.40.420.20">
    <property type="match status" value="1"/>
</dbReference>
<protein>
    <submittedName>
        <fullName evidence="8">Efflux RND transporter periplasmic adaptor subunit</fullName>
    </submittedName>
</protein>
<dbReference type="EMBL" id="JAAOMA010000067">
    <property type="protein sequence ID" value="NHR08538.1"/>
    <property type="molecule type" value="Genomic_DNA"/>
</dbReference>
<gene>
    <name evidence="8" type="ORF">HA052_25440</name>
</gene>
<dbReference type="InterPro" id="IPR058627">
    <property type="entry name" value="MdtA-like_C"/>
</dbReference>
<proteinExistence type="inferred from homology"/>
<evidence type="ECO:0000313" key="8">
    <source>
        <dbReference type="EMBL" id="NHR08538.1"/>
    </source>
</evidence>
<feature type="chain" id="PRO_5045971259" evidence="5">
    <location>
        <begin position="37"/>
        <end position="378"/>
    </location>
</feature>
<dbReference type="SUPFAM" id="SSF111369">
    <property type="entry name" value="HlyD-like secretion proteins"/>
    <property type="match status" value="1"/>
</dbReference>
<reference evidence="8 9" key="1">
    <citation type="submission" date="2020-03" db="EMBL/GenBank/DDBJ databases">
        <title>Draft genome sequence of environmentally isolated cultures.</title>
        <authorList>
            <person name="Wilson H.S."/>
            <person name="De Leon M.E."/>
        </authorList>
    </citation>
    <scope>NUCLEOTIDE SEQUENCE [LARGE SCALE GENOMIC DNA]</scope>
    <source>
        <strain evidence="8 9">HSC-31F16</strain>
    </source>
</reference>
<comment type="subcellular location">
    <subcellularLocation>
        <location evidence="1">Cell envelope</location>
    </subcellularLocation>
</comment>
<sequence>MHLQHSLPSISAITLAVAASAFMLSACSQSTPPATAQPKVVKTEIVGTAQAQAASNHFVGTLRARQRSDLSFETAGRIVAIQVEVGDRVRAGQLLARLDEAPARWRLDKAEADRAAAAATLTERSAQLEQQQALARDKIISPTALQSTQAAYQQARSQLDAANAALSTARRDLAHSRITAPFDGEIVARQAQPFTDVAAGQSILQIQSGNQLEVVAMLPESVTPSLTPGSSSARGKSGSETFPLSLERLSARSDNGSLVQAIFRLPKTPTTLRSGGVISVELPNLQATHKISLPASAILPAPQPGQAVVFVLTPSGKLQHRTVHTSTGMQSGGRITITQGLATGERVVVAGAAFLHEGQPAKSYSSETLLPSVQGAER</sequence>